<dbReference type="EMBL" id="JBHTMP010000035">
    <property type="protein sequence ID" value="MFD1323662.1"/>
    <property type="molecule type" value="Genomic_DNA"/>
</dbReference>
<organism evidence="2 3">
    <name type="scientific">Micromonospora sonneratiae</name>
    <dbReference type="NCBI Taxonomy" id="1184706"/>
    <lineage>
        <taxon>Bacteria</taxon>
        <taxon>Bacillati</taxon>
        <taxon>Actinomycetota</taxon>
        <taxon>Actinomycetes</taxon>
        <taxon>Micromonosporales</taxon>
        <taxon>Micromonosporaceae</taxon>
        <taxon>Micromonospora</taxon>
    </lineage>
</organism>
<gene>
    <name evidence="2" type="ORF">ACFQ4H_21480</name>
</gene>
<reference evidence="3" key="1">
    <citation type="journal article" date="2019" name="Int. J. Syst. Evol. Microbiol.">
        <title>The Global Catalogue of Microorganisms (GCM) 10K type strain sequencing project: providing services to taxonomists for standard genome sequencing and annotation.</title>
        <authorList>
            <consortium name="The Broad Institute Genomics Platform"/>
            <consortium name="The Broad Institute Genome Sequencing Center for Infectious Disease"/>
            <person name="Wu L."/>
            <person name="Ma J."/>
        </authorList>
    </citation>
    <scope>NUCLEOTIDE SEQUENCE [LARGE SCALE GENOMIC DNA]</scope>
    <source>
        <strain evidence="3">JCM 31037</strain>
    </source>
</reference>
<evidence type="ECO:0000313" key="2">
    <source>
        <dbReference type="EMBL" id="MFD1323662.1"/>
    </source>
</evidence>
<keyword evidence="1" id="KW-0732">Signal</keyword>
<evidence type="ECO:0000256" key="1">
    <source>
        <dbReference type="SAM" id="SignalP"/>
    </source>
</evidence>
<dbReference type="RefSeq" id="WP_377572996.1">
    <property type="nucleotide sequence ID" value="NZ_JBHTMP010000035.1"/>
</dbReference>
<proteinExistence type="predicted"/>
<name>A0ABW3YGN9_9ACTN</name>
<feature type="signal peptide" evidence="1">
    <location>
        <begin position="1"/>
        <end position="34"/>
    </location>
</feature>
<evidence type="ECO:0008006" key="4">
    <source>
        <dbReference type="Google" id="ProtNLM"/>
    </source>
</evidence>
<evidence type="ECO:0000313" key="3">
    <source>
        <dbReference type="Proteomes" id="UP001597260"/>
    </source>
</evidence>
<accession>A0ABW3YGN9</accession>
<sequence>MNTMARCRGLVSGLVAAVAAVTVVGVGLAAPASANPPGQEIVSVGSGWNSTSKKITAPCPSGKVASGGGGYPAGSTHVHGRVALDRLEPLAGDGGFVATMWELGDVSDDWAVTTKAVCITQPAGYQVVSATAPVETVSATVSCGTKSVIGVGGRINGGFGDVVLDEVVPSFDLKSVTVRAVSVQGSTRTGWSVTAIAVCANAPAGLELLTASKPFTSDSEQNTDKTCPAGKALYSAGVNIGAGNGQAVLTGVNLSTNLTVRAWANEDVDGYGGVWDITVYAICG</sequence>
<keyword evidence="3" id="KW-1185">Reference proteome</keyword>
<protein>
    <recommendedName>
        <fullName evidence="4">Secreted protein</fullName>
    </recommendedName>
</protein>
<dbReference type="Proteomes" id="UP001597260">
    <property type="component" value="Unassembled WGS sequence"/>
</dbReference>
<comment type="caution">
    <text evidence="2">The sequence shown here is derived from an EMBL/GenBank/DDBJ whole genome shotgun (WGS) entry which is preliminary data.</text>
</comment>
<feature type="chain" id="PRO_5045615316" description="Secreted protein" evidence="1">
    <location>
        <begin position="35"/>
        <end position="284"/>
    </location>
</feature>